<comment type="similarity">
    <text evidence="1">Belongs to the ustYa family.</text>
</comment>
<keyword evidence="5" id="KW-1185">Reference proteome</keyword>
<dbReference type="Pfam" id="PF11807">
    <property type="entry name" value="UstYa"/>
    <property type="match status" value="1"/>
</dbReference>
<dbReference type="AlphaFoldDB" id="A0A177C3F6"/>
<dbReference type="GeneID" id="28767118"/>
<dbReference type="PANTHER" id="PTHR33365:SF6">
    <property type="entry name" value="OXIDASE USTYA"/>
    <property type="match status" value="1"/>
</dbReference>
<evidence type="ECO:0000313" key="4">
    <source>
        <dbReference type="EMBL" id="OAG01318.1"/>
    </source>
</evidence>
<dbReference type="PANTHER" id="PTHR33365">
    <property type="entry name" value="YALI0B05434P"/>
    <property type="match status" value="1"/>
</dbReference>
<dbReference type="InParanoid" id="A0A177C3F6"/>
<proteinExistence type="inferred from homology"/>
<dbReference type="InterPro" id="IPR021765">
    <property type="entry name" value="UstYa-like"/>
</dbReference>
<evidence type="ECO:0000256" key="2">
    <source>
        <dbReference type="SAM" id="MobiDB-lite"/>
    </source>
</evidence>
<keyword evidence="3" id="KW-0812">Transmembrane</keyword>
<feature type="region of interest" description="Disordered" evidence="2">
    <location>
        <begin position="1"/>
        <end position="27"/>
    </location>
</feature>
<organism evidence="4 5">
    <name type="scientific">Paraphaeosphaeria sporulosa</name>
    <dbReference type="NCBI Taxonomy" id="1460663"/>
    <lineage>
        <taxon>Eukaryota</taxon>
        <taxon>Fungi</taxon>
        <taxon>Dikarya</taxon>
        <taxon>Ascomycota</taxon>
        <taxon>Pezizomycotina</taxon>
        <taxon>Dothideomycetes</taxon>
        <taxon>Pleosporomycetidae</taxon>
        <taxon>Pleosporales</taxon>
        <taxon>Massarineae</taxon>
        <taxon>Didymosphaeriaceae</taxon>
        <taxon>Paraphaeosphaeria</taxon>
    </lineage>
</organism>
<keyword evidence="3" id="KW-0472">Membrane</keyword>
<dbReference type="EMBL" id="KV441557">
    <property type="protein sequence ID" value="OAG01318.1"/>
    <property type="molecule type" value="Genomic_DNA"/>
</dbReference>
<gene>
    <name evidence="4" type="ORF">CC84DRAFT_1228316</name>
</gene>
<feature type="transmembrane region" description="Helical" evidence="3">
    <location>
        <begin position="39"/>
        <end position="59"/>
    </location>
</feature>
<dbReference type="GO" id="GO:0043386">
    <property type="term" value="P:mycotoxin biosynthetic process"/>
    <property type="evidence" value="ECO:0007669"/>
    <property type="project" value="InterPro"/>
</dbReference>
<name>A0A177C3F6_9PLEO</name>
<evidence type="ECO:0000256" key="1">
    <source>
        <dbReference type="ARBA" id="ARBA00035112"/>
    </source>
</evidence>
<evidence type="ECO:0000256" key="3">
    <source>
        <dbReference type="SAM" id="Phobius"/>
    </source>
</evidence>
<sequence length="285" mass="32637">MAKTQQYQPLSGIDDDEGKENVFIPGEDGDTRSTCSRSAFALCVVAILVSLVVNVLLLIDNTRLRDSSRDSGKTKYSGINFDTMVPFQSFSDYWNPNISDEVTDANWDAIDTNPMAISLHDDFAEQVGLGPSTRFPWDTERSIYYIKGFHDLHCLKLIRKAIVSKHNQDNRTFTLSHLFHCLDGLRQDVMCTADDTPMPALVPHHVGDGQLRRCRDWNKLTAWATRLDQHACHDFDDYREATNTLEVFGHCPQDSPYRPVVEAYFDYHGHKDPYELKEEENRIVF</sequence>
<accession>A0A177C3F6</accession>
<keyword evidence="3" id="KW-1133">Transmembrane helix</keyword>
<dbReference type="OrthoDB" id="3687641at2759"/>
<protein>
    <submittedName>
        <fullName evidence="4">Uncharacterized protein</fullName>
    </submittedName>
</protein>
<dbReference type="STRING" id="1460663.A0A177C3F6"/>
<dbReference type="Proteomes" id="UP000077069">
    <property type="component" value="Unassembled WGS sequence"/>
</dbReference>
<evidence type="ECO:0000313" key="5">
    <source>
        <dbReference type="Proteomes" id="UP000077069"/>
    </source>
</evidence>
<reference evidence="4 5" key="1">
    <citation type="submission" date="2016-05" db="EMBL/GenBank/DDBJ databases">
        <title>Comparative analysis of secretome profiles of manganese(II)-oxidizing ascomycete fungi.</title>
        <authorList>
            <consortium name="DOE Joint Genome Institute"/>
            <person name="Zeiner C.A."/>
            <person name="Purvine S.O."/>
            <person name="Zink E.M."/>
            <person name="Wu S."/>
            <person name="Pasa-Tolic L."/>
            <person name="Chaput D.L."/>
            <person name="Haridas S."/>
            <person name="Grigoriev I.V."/>
            <person name="Santelli C.M."/>
            <person name="Hansel C.M."/>
        </authorList>
    </citation>
    <scope>NUCLEOTIDE SEQUENCE [LARGE SCALE GENOMIC DNA]</scope>
    <source>
        <strain evidence="4 5">AP3s5-JAC2a</strain>
    </source>
</reference>
<dbReference type="RefSeq" id="XP_018031683.1">
    <property type="nucleotide sequence ID" value="XM_018183632.1"/>
</dbReference>